<keyword evidence="3" id="KW-1185">Reference proteome</keyword>
<gene>
    <name evidence="2" type="ORF">M569_11523</name>
</gene>
<organism evidence="2 3">
    <name type="scientific">Genlisea aurea</name>
    <dbReference type="NCBI Taxonomy" id="192259"/>
    <lineage>
        <taxon>Eukaryota</taxon>
        <taxon>Viridiplantae</taxon>
        <taxon>Streptophyta</taxon>
        <taxon>Embryophyta</taxon>
        <taxon>Tracheophyta</taxon>
        <taxon>Spermatophyta</taxon>
        <taxon>Magnoliopsida</taxon>
        <taxon>eudicotyledons</taxon>
        <taxon>Gunneridae</taxon>
        <taxon>Pentapetalae</taxon>
        <taxon>asterids</taxon>
        <taxon>lamiids</taxon>
        <taxon>Lamiales</taxon>
        <taxon>Lentibulariaceae</taxon>
        <taxon>Genlisea</taxon>
    </lineage>
</organism>
<feature type="region of interest" description="Disordered" evidence="1">
    <location>
        <begin position="1"/>
        <end position="26"/>
    </location>
</feature>
<dbReference type="EMBL" id="AUSU01005594">
    <property type="protein sequence ID" value="EPS63262.1"/>
    <property type="molecule type" value="Genomic_DNA"/>
</dbReference>
<evidence type="ECO:0000313" key="2">
    <source>
        <dbReference type="EMBL" id="EPS63262.1"/>
    </source>
</evidence>
<accession>S8DTW8</accession>
<evidence type="ECO:0008006" key="4">
    <source>
        <dbReference type="Google" id="ProtNLM"/>
    </source>
</evidence>
<dbReference type="Pfam" id="PF07818">
    <property type="entry name" value="HCNGP"/>
    <property type="match status" value="1"/>
</dbReference>
<feature type="compositionally biased region" description="Basic and acidic residues" evidence="1">
    <location>
        <begin position="305"/>
        <end position="323"/>
    </location>
</feature>
<dbReference type="AlphaFoldDB" id="S8DTW8"/>
<protein>
    <recommendedName>
        <fullName evidence="4">SAP30-binding protein</fullName>
    </recommendedName>
</protein>
<proteinExistence type="predicted"/>
<evidence type="ECO:0000313" key="3">
    <source>
        <dbReference type="Proteomes" id="UP000015453"/>
    </source>
</evidence>
<reference evidence="2 3" key="1">
    <citation type="journal article" date="2013" name="BMC Genomics">
        <title>The miniature genome of a carnivorous plant Genlisea aurea contains a low number of genes and short non-coding sequences.</title>
        <authorList>
            <person name="Leushkin E.V."/>
            <person name="Sutormin R.A."/>
            <person name="Nabieva E.R."/>
            <person name="Penin A.A."/>
            <person name="Kondrashov A.S."/>
            <person name="Logacheva M.D."/>
        </authorList>
    </citation>
    <scope>NUCLEOTIDE SEQUENCE [LARGE SCALE GENOMIC DNA]</scope>
</reference>
<feature type="region of interest" description="Disordered" evidence="1">
    <location>
        <begin position="273"/>
        <end position="323"/>
    </location>
</feature>
<dbReference type="PANTHER" id="PTHR13464">
    <property type="entry name" value="TRANSCRIPTIONAL REGULATOR PROTEIN HCNGP"/>
    <property type="match status" value="1"/>
</dbReference>
<evidence type="ECO:0000256" key="1">
    <source>
        <dbReference type="SAM" id="MobiDB-lite"/>
    </source>
</evidence>
<feature type="compositionally biased region" description="Acidic residues" evidence="1">
    <location>
        <begin position="10"/>
        <end position="26"/>
    </location>
</feature>
<dbReference type="PANTHER" id="PTHR13464:SF0">
    <property type="entry name" value="SAP30-BINDING PROTEIN"/>
    <property type="match status" value="1"/>
</dbReference>
<feature type="compositionally biased region" description="Low complexity" evidence="1">
    <location>
        <begin position="281"/>
        <end position="293"/>
    </location>
</feature>
<sequence>MRVPFTLVDYGDEEGEMSPEAEDEEKTDASANLVNGEHFQTADGESLQVKSPGIAQLPIPGIQEISPQVFDRINPPESDAAVIGMEYVSAEDVIASGEDPNDLCVLEAFLPPPPKAQCSQELQDKITKFLALKKTTGRSFNSEVRNRKEYRNPDFLLHAVTYQNIDQIGSCFSKDVFDPHGYDKSDFYDEIEADMRRELERKEQERKKSQKIDFASVGIQPGSVVPAPKITLPTSASNPGVTAVNVPLVNSDVTTRDGRVNKKSKWDKVDPEAHAFGGQESSSHAVAALSASKAGGGYATFAQQKRKDAEEKRMMDRKSEKRS</sequence>
<dbReference type="Proteomes" id="UP000015453">
    <property type="component" value="Unassembled WGS sequence"/>
</dbReference>
<dbReference type="OrthoDB" id="1714508at2759"/>
<comment type="caution">
    <text evidence="2">The sequence shown here is derived from an EMBL/GenBank/DDBJ whole genome shotgun (WGS) entry which is preliminary data.</text>
</comment>
<dbReference type="GO" id="GO:0006355">
    <property type="term" value="P:regulation of DNA-templated transcription"/>
    <property type="evidence" value="ECO:0007669"/>
    <property type="project" value="InterPro"/>
</dbReference>
<dbReference type="InterPro" id="IPR012479">
    <property type="entry name" value="SAP30BP"/>
</dbReference>
<dbReference type="GO" id="GO:0005634">
    <property type="term" value="C:nucleus"/>
    <property type="evidence" value="ECO:0007669"/>
    <property type="project" value="TreeGrafter"/>
</dbReference>
<name>S8DTW8_9LAMI</name>